<protein>
    <submittedName>
        <fullName evidence="1">Uncharacterized protein</fullName>
    </submittedName>
</protein>
<dbReference type="Proteomes" id="UP000091857">
    <property type="component" value="Chromosome 1"/>
</dbReference>
<organism evidence="1 2">
    <name type="scientific">Manihot esculenta</name>
    <name type="common">Cassava</name>
    <name type="synonym">Jatropha manihot</name>
    <dbReference type="NCBI Taxonomy" id="3983"/>
    <lineage>
        <taxon>Eukaryota</taxon>
        <taxon>Viridiplantae</taxon>
        <taxon>Streptophyta</taxon>
        <taxon>Embryophyta</taxon>
        <taxon>Tracheophyta</taxon>
        <taxon>Spermatophyta</taxon>
        <taxon>Magnoliopsida</taxon>
        <taxon>eudicotyledons</taxon>
        <taxon>Gunneridae</taxon>
        <taxon>Pentapetalae</taxon>
        <taxon>rosids</taxon>
        <taxon>fabids</taxon>
        <taxon>Malpighiales</taxon>
        <taxon>Euphorbiaceae</taxon>
        <taxon>Crotonoideae</taxon>
        <taxon>Manihoteae</taxon>
        <taxon>Manihot</taxon>
    </lineage>
</organism>
<evidence type="ECO:0000313" key="1">
    <source>
        <dbReference type="EMBL" id="KAG8662056.1"/>
    </source>
</evidence>
<name>A0ACB7ICB5_MANES</name>
<accession>A0ACB7ICB5</accession>
<comment type="caution">
    <text evidence="1">The sequence shown here is derived from an EMBL/GenBank/DDBJ whole genome shotgun (WGS) entry which is preliminary data.</text>
</comment>
<dbReference type="EMBL" id="CM004387">
    <property type="protein sequence ID" value="KAG8662056.1"/>
    <property type="molecule type" value="Genomic_DNA"/>
</dbReference>
<evidence type="ECO:0000313" key="2">
    <source>
        <dbReference type="Proteomes" id="UP000091857"/>
    </source>
</evidence>
<reference evidence="2" key="1">
    <citation type="journal article" date="2016" name="Nat. Biotechnol.">
        <title>Sequencing wild and cultivated cassava and related species reveals extensive interspecific hybridization and genetic diversity.</title>
        <authorList>
            <person name="Bredeson J.V."/>
            <person name="Lyons J.B."/>
            <person name="Prochnik S.E."/>
            <person name="Wu G.A."/>
            <person name="Ha C.M."/>
            <person name="Edsinger-Gonzales E."/>
            <person name="Grimwood J."/>
            <person name="Schmutz J."/>
            <person name="Rabbi I.Y."/>
            <person name="Egesi C."/>
            <person name="Nauluvula P."/>
            <person name="Lebot V."/>
            <person name="Ndunguru J."/>
            <person name="Mkamilo G."/>
            <person name="Bart R.S."/>
            <person name="Setter T.L."/>
            <person name="Gleadow R.M."/>
            <person name="Kulakow P."/>
            <person name="Ferguson M.E."/>
            <person name="Rounsley S."/>
            <person name="Rokhsar D.S."/>
        </authorList>
    </citation>
    <scope>NUCLEOTIDE SEQUENCE [LARGE SCALE GENOMIC DNA]</scope>
    <source>
        <strain evidence="2">cv. AM560-2</strain>
    </source>
</reference>
<proteinExistence type="predicted"/>
<sequence length="103" mass="12143">MPWHINDFPLATLTSNRLIGAMGNCNMLAILSLIKLCVEPLSIKTHHSLFYELSIRKKHATKFRVVLQRRRLHHFPHNSRHMLPKRVAEVFCINVQERIFHHS</sequence>
<gene>
    <name evidence="1" type="ORF">MANES_01G059525v8</name>
</gene>
<keyword evidence="2" id="KW-1185">Reference proteome</keyword>